<dbReference type="PROSITE" id="PS51257">
    <property type="entry name" value="PROKAR_LIPOPROTEIN"/>
    <property type="match status" value="1"/>
</dbReference>
<dbReference type="PROSITE" id="PS51782">
    <property type="entry name" value="LYSM"/>
    <property type="match status" value="3"/>
</dbReference>
<evidence type="ECO:0000256" key="1">
    <source>
        <dbReference type="ARBA" id="ARBA00007734"/>
    </source>
</evidence>
<dbReference type="PANTHER" id="PTHR33734">
    <property type="entry name" value="LYSM DOMAIN-CONTAINING GPI-ANCHORED PROTEIN 2"/>
    <property type="match status" value="1"/>
</dbReference>
<sequence>MFKKFSALAGIVILTGCVSQNASENNTDNTAPTVNTVKKKPAADFFRHAASAEQIAEQLWLSGVPPDSNQLDAAELEDLWQRIQYQLSFEVPQTRPIVEQRNLYTASQTYLDRISTRAQPFLYYIVQELEKRNMPLELALLPIVESAFDPYAYSHASAAGMWQFMPATGKRFGLKQNFWYDGRNDVITSTNAALDYLKYLHDTLEGDWLNAIAAYNSGEGRIMRAIKLNKKRRLPTDFWSLDLPAETTAYVPKLLALVDILKRPDDFDVVWKFIANEPKLSLVEVDNQIDLTIAAKMAGISVAELQALNPGFKQWATDPEGPHALVLPIAAEQQFQSQLAQTPERDWLRWQRYTVVKGDTLGKIAQQHNTAVNAIQRINKLSNNTIRLGQHLLIPSTAEGDVNSSIAKASQLNDRANAHTIDQPNISKKTQYTIKHGDTLWDLSREYKVSVDDIAKWNGINKNAGLKLGQKIVIMQNAADIESVTRTLTYKVRQGDSLARIAQRFSITVADIVKWNQINKSNFIQPGQKLKLVVDVTQV</sequence>
<keyword evidence="5" id="KW-1185">Reference proteome</keyword>
<dbReference type="SUPFAM" id="SSF53955">
    <property type="entry name" value="Lysozyme-like"/>
    <property type="match status" value="1"/>
</dbReference>
<evidence type="ECO:0000313" key="5">
    <source>
        <dbReference type="Proteomes" id="UP000242258"/>
    </source>
</evidence>
<feature type="domain" description="LysM" evidence="3">
    <location>
        <begin position="430"/>
        <end position="474"/>
    </location>
</feature>
<dbReference type="EMBL" id="MKEK01000001">
    <property type="protein sequence ID" value="OEY69298.1"/>
    <property type="molecule type" value="Genomic_DNA"/>
</dbReference>
<dbReference type="Gene3D" id="3.10.350.10">
    <property type="entry name" value="LysM domain"/>
    <property type="match status" value="3"/>
</dbReference>
<feature type="chain" id="PRO_5009200392" evidence="2">
    <location>
        <begin position="23"/>
        <end position="539"/>
    </location>
</feature>
<feature type="domain" description="LysM" evidence="3">
    <location>
        <begin position="351"/>
        <end position="394"/>
    </location>
</feature>
<protein>
    <submittedName>
        <fullName evidence="4">Lytic transglycosylase</fullName>
    </submittedName>
</protein>
<gene>
    <name evidence="4" type="ORF">BI198_06740</name>
</gene>
<feature type="signal peptide" evidence="2">
    <location>
        <begin position="1"/>
        <end position="22"/>
    </location>
</feature>
<feature type="domain" description="LysM" evidence="3">
    <location>
        <begin position="488"/>
        <end position="532"/>
    </location>
</feature>
<dbReference type="PANTHER" id="PTHR33734:SF22">
    <property type="entry name" value="MEMBRANE-BOUND LYTIC MUREIN TRANSGLYCOSYLASE D"/>
    <property type="match status" value="1"/>
</dbReference>
<evidence type="ECO:0000313" key="4">
    <source>
        <dbReference type="EMBL" id="OEY69298.1"/>
    </source>
</evidence>
<organism evidence="4 5">
    <name type="scientific">Rheinheimera salexigens</name>
    <dbReference type="NCBI Taxonomy" id="1628148"/>
    <lineage>
        <taxon>Bacteria</taxon>
        <taxon>Pseudomonadati</taxon>
        <taxon>Pseudomonadota</taxon>
        <taxon>Gammaproteobacteria</taxon>
        <taxon>Chromatiales</taxon>
        <taxon>Chromatiaceae</taxon>
        <taxon>Rheinheimera</taxon>
    </lineage>
</organism>
<dbReference type="GO" id="GO:0016020">
    <property type="term" value="C:membrane"/>
    <property type="evidence" value="ECO:0007669"/>
    <property type="project" value="InterPro"/>
</dbReference>
<dbReference type="CDD" id="cd00118">
    <property type="entry name" value="LysM"/>
    <property type="match status" value="3"/>
</dbReference>
<comment type="caution">
    <text evidence="4">The sequence shown here is derived from an EMBL/GenBank/DDBJ whole genome shotgun (WGS) entry which is preliminary data.</text>
</comment>
<name>A0A1E7Q5G6_9GAMM</name>
<dbReference type="GO" id="GO:0008932">
    <property type="term" value="F:lytic endotransglycosylase activity"/>
    <property type="evidence" value="ECO:0007669"/>
    <property type="project" value="TreeGrafter"/>
</dbReference>
<dbReference type="Gene3D" id="1.10.530.10">
    <property type="match status" value="1"/>
</dbReference>
<dbReference type="OrthoDB" id="9815002at2"/>
<dbReference type="Pfam" id="PF01464">
    <property type="entry name" value="SLT"/>
    <property type="match status" value="1"/>
</dbReference>
<dbReference type="AlphaFoldDB" id="A0A1E7Q5G6"/>
<evidence type="ECO:0000259" key="3">
    <source>
        <dbReference type="PROSITE" id="PS51782"/>
    </source>
</evidence>
<comment type="similarity">
    <text evidence="1">Belongs to the transglycosylase Slt family.</text>
</comment>
<evidence type="ECO:0000256" key="2">
    <source>
        <dbReference type="SAM" id="SignalP"/>
    </source>
</evidence>
<dbReference type="Proteomes" id="UP000242258">
    <property type="component" value="Unassembled WGS sequence"/>
</dbReference>
<dbReference type="CDD" id="cd16894">
    <property type="entry name" value="MltD-like"/>
    <property type="match status" value="1"/>
</dbReference>
<reference evidence="5" key="1">
    <citation type="submission" date="2016-09" db="EMBL/GenBank/DDBJ databases">
        <authorList>
            <person name="Wan X."/>
            <person name="Hou S."/>
        </authorList>
    </citation>
    <scope>NUCLEOTIDE SEQUENCE [LARGE SCALE GENOMIC DNA]</scope>
    <source>
        <strain evidence="5">KH87</strain>
    </source>
</reference>
<dbReference type="InterPro" id="IPR018392">
    <property type="entry name" value="LysM"/>
</dbReference>
<dbReference type="SUPFAM" id="SSF54106">
    <property type="entry name" value="LysM domain"/>
    <property type="match status" value="3"/>
</dbReference>
<dbReference type="InterPro" id="IPR008258">
    <property type="entry name" value="Transglycosylase_SLT_dom_1"/>
</dbReference>
<dbReference type="PROSITE" id="PS00922">
    <property type="entry name" value="TRANSGLYCOSYLASE"/>
    <property type="match status" value="1"/>
</dbReference>
<proteinExistence type="inferred from homology"/>
<dbReference type="STRING" id="1628148.BI198_06740"/>
<dbReference type="InterPro" id="IPR023346">
    <property type="entry name" value="Lysozyme-like_dom_sf"/>
</dbReference>
<dbReference type="SMART" id="SM00257">
    <property type="entry name" value="LysM"/>
    <property type="match status" value="3"/>
</dbReference>
<accession>A0A1E7Q5G6</accession>
<dbReference type="Pfam" id="PF01476">
    <property type="entry name" value="LysM"/>
    <property type="match status" value="3"/>
</dbReference>
<dbReference type="GO" id="GO:0000270">
    <property type="term" value="P:peptidoglycan metabolic process"/>
    <property type="evidence" value="ECO:0007669"/>
    <property type="project" value="InterPro"/>
</dbReference>
<dbReference type="FunFam" id="1.10.530.10:FF:000004">
    <property type="entry name" value="Membrane-bound lytic murein transglycosylase D"/>
    <property type="match status" value="1"/>
</dbReference>
<keyword evidence="2" id="KW-0732">Signal</keyword>
<dbReference type="InterPro" id="IPR036779">
    <property type="entry name" value="LysM_dom_sf"/>
</dbReference>
<dbReference type="RefSeq" id="WP_070048864.1">
    <property type="nucleotide sequence ID" value="NZ_CBCSDO010000006.1"/>
</dbReference>
<dbReference type="InterPro" id="IPR000189">
    <property type="entry name" value="Transglyc_AS"/>
</dbReference>